<dbReference type="RefSeq" id="WP_316973672.1">
    <property type="nucleotide sequence ID" value="NZ_JAWIIJ010000006.1"/>
</dbReference>
<reference evidence="2 3" key="1">
    <citation type="submission" date="2023-10" db="EMBL/GenBank/DDBJ databases">
        <title>Characteristics and mechanism of a salt-tolerant marine origin heterotrophic nitrifying- aerobic denitrifying bacteria Marinobacter xestospongiae HN1.</title>
        <authorList>
            <person name="Qi R."/>
        </authorList>
    </citation>
    <scope>NUCLEOTIDE SEQUENCE [LARGE SCALE GENOMIC DNA]</scope>
    <source>
        <strain evidence="2 3">HN1</strain>
    </source>
</reference>
<comment type="caution">
    <text evidence="2">The sequence shown here is derived from an EMBL/GenBank/DDBJ whole genome shotgun (WGS) entry which is preliminary data.</text>
</comment>
<evidence type="ECO:0000256" key="1">
    <source>
        <dbReference type="SAM" id="Phobius"/>
    </source>
</evidence>
<protein>
    <recommendedName>
        <fullName evidence="4">DUF4145 domain-containing protein</fullName>
    </recommendedName>
</protein>
<name>A0ABU3VXW6_9GAMM</name>
<gene>
    <name evidence="2" type="ORF">RYS15_10000</name>
</gene>
<evidence type="ECO:0000313" key="2">
    <source>
        <dbReference type="EMBL" id="MDV2079021.1"/>
    </source>
</evidence>
<accession>A0ABU3VXW6</accession>
<organism evidence="2 3">
    <name type="scientific">Marinobacter xestospongiae</name>
    <dbReference type="NCBI Taxonomy" id="994319"/>
    <lineage>
        <taxon>Bacteria</taxon>
        <taxon>Pseudomonadati</taxon>
        <taxon>Pseudomonadota</taxon>
        <taxon>Gammaproteobacteria</taxon>
        <taxon>Pseudomonadales</taxon>
        <taxon>Marinobacteraceae</taxon>
        <taxon>Marinobacter</taxon>
    </lineage>
</organism>
<proteinExistence type="predicted"/>
<keyword evidence="1" id="KW-0812">Transmembrane</keyword>
<evidence type="ECO:0000313" key="3">
    <source>
        <dbReference type="Proteomes" id="UP001269819"/>
    </source>
</evidence>
<keyword evidence="1" id="KW-0472">Membrane</keyword>
<keyword evidence="1" id="KW-1133">Transmembrane helix</keyword>
<sequence>MNWMEFTLALLQQLVWPVSIIICLVLLRRPVSRLIPMAKRFRFQGMEVEFHQELKAASRNAQAAFPELLADRRCLLLSSVEHLPNTSILEAWRAVDEAAETLVRRHRPGVDLSSDTRYKDIETLLIAEDLVDTKKAKLFSELRQLRNKVAHARSFEVGKAEAMKYIELCFRLVEYLEQRARGTDAIRRNSEASSA</sequence>
<feature type="transmembrane region" description="Helical" evidence="1">
    <location>
        <begin position="6"/>
        <end position="27"/>
    </location>
</feature>
<keyword evidence="3" id="KW-1185">Reference proteome</keyword>
<dbReference type="Proteomes" id="UP001269819">
    <property type="component" value="Unassembled WGS sequence"/>
</dbReference>
<dbReference type="EMBL" id="JAWIIJ010000006">
    <property type="protein sequence ID" value="MDV2079021.1"/>
    <property type="molecule type" value="Genomic_DNA"/>
</dbReference>
<evidence type="ECO:0008006" key="4">
    <source>
        <dbReference type="Google" id="ProtNLM"/>
    </source>
</evidence>